<evidence type="ECO:0000256" key="1">
    <source>
        <dbReference type="SAM" id="Phobius"/>
    </source>
</evidence>
<keyword evidence="1" id="KW-0812">Transmembrane</keyword>
<feature type="transmembrane region" description="Helical" evidence="1">
    <location>
        <begin position="51"/>
        <end position="71"/>
    </location>
</feature>
<proteinExistence type="predicted"/>
<feature type="transmembrane region" description="Helical" evidence="1">
    <location>
        <begin position="141"/>
        <end position="163"/>
    </location>
</feature>
<feature type="transmembrane region" description="Helical" evidence="1">
    <location>
        <begin position="203"/>
        <end position="222"/>
    </location>
</feature>
<feature type="transmembrane region" description="Helical" evidence="1">
    <location>
        <begin position="86"/>
        <end position="106"/>
    </location>
</feature>
<gene>
    <name evidence="3" type="ORF">WG950_13700</name>
</gene>
<sequence>MIRISKNITYKESRFYQYIKRHQKYAPLLFFIGGFTWDSLTLGRIDRVYDIVILCTYITLLTASIYIYNLVDGEKWKNTFFRKNEAYLPLAIQFFLGGLTSAYVIYFSRSVSLSKTASFFLILLFLLFANEFFKKRVSNKYLQFGAYFFVNFTFLSFFIPVILKKMNTEIFIISGLISLVSTFLLIILVYKNSYSTRVAMVKWKMFGLIFSIYILINTFYYFRLIPPVPLALDKGVVAHNIQIQNGNYKVSYEIDNWYIFWRDHKIDFNRTINKPVYVFTSIFAPTDLKKKIYHQWKWYNKTLDSWQNLDKIGFEITGGRDNGYRGYSYKNNVKDGMWKVEVVTEEDLVLGVVDFNIKTGKSSRKTNLKVREF</sequence>
<evidence type="ECO:0000313" key="4">
    <source>
        <dbReference type="Proteomes" id="UP001491088"/>
    </source>
</evidence>
<feature type="transmembrane region" description="Helical" evidence="1">
    <location>
        <begin position="25"/>
        <end position="45"/>
    </location>
</feature>
<feature type="transmembrane region" description="Helical" evidence="1">
    <location>
        <begin position="169"/>
        <end position="191"/>
    </location>
</feature>
<name>A0ABZ2TRT9_9FLAO</name>
<accession>A0ABZ2TRT9</accession>
<feature type="domain" description="DUF2914" evidence="2">
    <location>
        <begin position="290"/>
        <end position="357"/>
    </location>
</feature>
<evidence type="ECO:0000313" key="3">
    <source>
        <dbReference type="EMBL" id="WYW55578.1"/>
    </source>
</evidence>
<feature type="transmembrane region" description="Helical" evidence="1">
    <location>
        <begin position="112"/>
        <end position="129"/>
    </location>
</feature>
<organism evidence="3 4">
    <name type="scientific">Polaribacter marinaquae</name>
    <dbReference type="NCBI Taxonomy" id="1642819"/>
    <lineage>
        <taxon>Bacteria</taxon>
        <taxon>Pseudomonadati</taxon>
        <taxon>Bacteroidota</taxon>
        <taxon>Flavobacteriia</taxon>
        <taxon>Flavobacteriales</taxon>
        <taxon>Flavobacteriaceae</taxon>
    </lineage>
</organism>
<reference evidence="3 4" key="1">
    <citation type="submission" date="2024-03" db="EMBL/GenBank/DDBJ databases">
        <authorList>
            <person name="Cao K."/>
        </authorList>
    </citation>
    <scope>NUCLEOTIDE SEQUENCE [LARGE SCALE GENOMIC DNA]</scope>
    <source>
        <strain evidence="3 4">MCCC 1K00696</strain>
    </source>
</reference>
<dbReference type="Proteomes" id="UP001491088">
    <property type="component" value="Chromosome"/>
</dbReference>
<keyword evidence="1" id="KW-1133">Transmembrane helix</keyword>
<keyword evidence="4" id="KW-1185">Reference proteome</keyword>
<dbReference type="Pfam" id="PF11141">
    <property type="entry name" value="DUF2914"/>
    <property type="match status" value="1"/>
</dbReference>
<dbReference type="RefSeq" id="WP_340933116.1">
    <property type="nucleotide sequence ID" value="NZ_CP150496.1"/>
</dbReference>
<evidence type="ECO:0000259" key="2">
    <source>
        <dbReference type="Pfam" id="PF11141"/>
    </source>
</evidence>
<dbReference type="InterPro" id="IPR022606">
    <property type="entry name" value="DUF2914"/>
</dbReference>
<dbReference type="EMBL" id="CP150496">
    <property type="protein sequence ID" value="WYW55578.1"/>
    <property type="molecule type" value="Genomic_DNA"/>
</dbReference>
<keyword evidence="1" id="KW-0472">Membrane</keyword>
<protein>
    <submittedName>
        <fullName evidence="3">DUF2914 domain-containing protein</fullName>
    </submittedName>
</protein>